<feature type="non-terminal residue" evidence="1">
    <location>
        <position position="1"/>
    </location>
</feature>
<organism evidence="1 2">
    <name type="scientific">Rhizophagus clarus</name>
    <dbReference type="NCBI Taxonomy" id="94130"/>
    <lineage>
        <taxon>Eukaryota</taxon>
        <taxon>Fungi</taxon>
        <taxon>Fungi incertae sedis</taxon>
        <taxon>Mucoromycota</taxon>
        <taxon>Glomeromycotina</taxon>
        <taxon>Glomeromycetes</taxon>
        <taxon>Glomerales</taxon>
        <taxon>Glomeraceae</taxon>
        <taxon>Rhizophagus</taxon>
    </lineage>
</organism>
<proteinExistence type="predicted"/>
<keyword evidence="2" id="KW-1185">Reference proteome</keyword>
<comment type="caution">
    <text evidence="1">The sequence shown here is derived from an EMBL/GenBank/DDBJ whole genome shotgun (WGS) entry which is preliminary data.</text>
</comment>
<dbReference type="AlphaFoldDB" id="A0A2Z6RR59"/>
<accession>A0A2Z6RR59</accession>
<reference evidence="1 2" key="1">
    <citation type="submission" date="2017-11" db="EMBL/GenBank/DDBJ databases">
        <title>The genome of Rhizophagus clarus HR1 reveals common genetic basis of auxotrophy among arbuscular mycorrhizal fungi.</title>
        <authorList>
            <person name="Kobayashi Y."/>
        </authorList>
    </citation>
    <scope>NUCLEOTIDE SEQUENCE [LARGE SCALE GENOMIC DNA]</scope>
    <source>
        <strain evidence="1 2">HR1</strain>
    </source>
</reference>
<evidence type="ECO:0000313" key="2">
    <source>
        <dbReference type="Proteomes" id="UP000247702"/>
    </source>
</evidence>
<gene>
    <name evidence="1" type="ORF">RclHR1_35350001</name>
</gene>
<evidence type="ECO:0000313" key="1">
    <source>
        <dbReference type="EMBL" id="GBB99479.1"/>
    </source>
</evidence>
<sequence>RKFLPEKWLTLNVSTFKKFVIQVQKSIGITVGVEDIDQSEYTLFFKSDKSNGGGLELSDSKDFEKFQNEYEKLFKSQKEIVVVTQMKHNVHKKKRKYEKFLHLTNLQTKLMVIQKKKKVNSIPKVTGLTPQQKAIEQFLADLDREYGANTFTKYLDVFKGQEVDILDIINFKDSDWIILGIEKVGPKTMSGVTSSQANNKAK</sequence>
<name>A0A2Z6RR59_9GLOM</name>
<dbReference type="EMBL" id="BEXD01002819">
    <property type="protein sequence ID" value="GBB99479.1"/>
    <property type="molecule type" value="Genomic_DNA"/>
</dbReference>
<dbReference type="Proteomes" id="UP000247702">
    <property type="component" value="Unassembled WGS sequence"/>
</dbReference>
<dbReference type="STRING" id="94130.A0A2Z6RR59"/>
<protein>
    <submittedName>
        <fullName evidence="1">Uncharacterized protein</fullName>
    </submittedName>
</protein>